<name>A0A5N8WM83_9ACTN</name>
<dbReference type="EMBL" id="VMNX01000001">
    <property type="protein sequence ID" value="MPY47335.1"/>
    <property type="molecule type" value="Genomic_DNA"/>
</dbReference>
<organism evidence="2 3">
    <name type="scientific">Streptomyces acidicola</name>
    <dbReference type="NCBI Taxonomy" id="2596892"/>
    <lineage>
        <taxon>Bacteria</taxon>
        <taxon>Bacillati</taxon>
        <taxon>Actinomycetota</taxon>
        <taxon>Actinomycetes</taxon>
        <taxon>Kitasatosporales</taxon>
        <taxon>Streptomycetaceae</taxon>
        <taxon>Streptomyces</taxon>
    </lineage>
</organism>
<comment type="caution">
    <text evidence="2">The sequence shown here is derived from an EMBL/GenBank/DDBJ whole genome shotgun (WGS) entry which is preliminary data.</text>
</comment>
<keyword evidence="3" id="KW-1185">Reference proteome</keyword>
<dbReference type="Proteomes" id="UP000373149">
    <property type="component" value="Unassembled WGS sequence"/>
</dbReference>
<accession>A0A5N8WM83</accession>
<evidence type="ECO:0000313" key="3">
    <source>
        <dbReference type="Proteomes" id="UP000373149"/>
    </source>
</evidence>
<dbReference type="RefSeq" id="WP_152858075.1">
    <property type="nucleotide sequence ID" value="NZ_VMNX01000001.1"/>
</dbReference>
<dbReference type="AlphaFoldDB" id="A0A5N8WM83"/>
<evidence type="ECO:0000313" key="2">
    <source>
        <dbReference type="EMBL" id="MPY47335.1"/>
    </source>
</evidence>
<proteinExistence type="predicted"/>
<sequence length="101" mass="11027">MFTPYDADGQPTGEEMDRQQILDLYTWQPGTCFRHPGGGTVDTALVKMIKPRAGQPEEVRACRDCVLVMEGCRRNTAEQAGVEYEPGHVGEAVVARCPGSS</sequence>
<evidence type="ECO:0000313" key="1">
    <source>
        <dbReference type="EMBL" id="MPY47196.1"/>
    </source>
</evidence>
<reference evidence="2 3" key="1">
    <citation type="submission" date="2019-09" db="EMBL/GenBank/DDBJ databases">
        <authorList>
            <person name="Duangmal K."/>
            <person name="Teo W.F.A."/>
            <person name="Lipun K."/>
        </authorList>
    </citation>
    <scope>NUCLEOTIDE SEQUENCE [LARGE SCALE GENOMIC DNA]</scope>
    <source>
        <strain evidence="2 3">K1PN6</strain>
    </source>
</reference>
<dbReference type="EMBL" id="VMNX01000001">
    <property type="protein sequence ID" value="MPY47196.1"/>
    <property type="molecule type" value="Genomic_DNA"/>
</dbReference>
<protein>
    <submittedName>
        <fullName evidence="2">Uncharacterized protein</fullName>
    </submittedName>
</protein>
<gene>
    <name evidence="1" type="ORF">FPZ41_00785</name>
    <name evidence="2" type="ORF">FPZ41_01490</name>
</gene>